<feature type="non-terminal residue" evidence="1">
    <location>
        <position position="1"/>
    </location>
</feature>
<organism evidence="1 2">
    <name type="scientific">Candidatus Uhrbacteria bacterium GW2011_GWE2_45_35</name>
    <dbReference type="NCBI Taxonomy" id="1618993"/>
    <lineage>
        <taxon>Bacteria</taxon>
        <taxon>Candidatus Uhriibacteriota</taxon>
    </lineage>
</organism>
<dbReference type="EMBL" id="LCKW01000067">
    <property type="protein sequence ID" value="KKU05614.1"/>
    <property type="molecule type" value="Genomic_DNA"/>
</dbReference>
<protein>
    <submittedName>
        <fullName evidence="1">Uncharacterized protein</fullName>
    </submittedName>
</protein>
<reference evidence="1 2" key="1">
    <citation type="journal article" date="2015" name="Nature">
        <title>rRNA introns, odd ribosomes, and small enigmatic genomes across a large radiation of phyla.</title>
        <authorList>
            <person name="Brown C.T."/>
            <person name="Hug L.A."/>
            <person name="Thomas B.C."/>
            <person name="Sharon I."/>
            <person name="Castelle C.J."/>
            <person name="Singh A."/>
            <person name="Wilkins M.J."/>
            <person name="Williams K.H."/>
            <person name="Banfield J.F."/>
        </authorList>
    </citation>
    <scope>NUCLEOTIDE SEQUENCE [LARGE SCALE GENOMIC DNA]</scope>
</reference>
<evidence type="ECO:0000313" key="1">
    <source>
        <dbReference type="EMBL" id="KKU05614.1"/>
    </source>
</evidence>
<name>A0A0G1MBI8_9BACT</name>
<gene>
    <name evidence="1" type="ORF">UX09_C0067G0001</name>
</gene>
<dbReference type="Proteomes" id="UP000034354">
    <property type="component" value="Unassembled WGS sequence"/>
</dbReference>
<dbReference type="AlphaFoldDB" id="A0A0G1MBI8"/>
<accession>A0A0G1MBI8</accession>
<evidence type="ECO:0000313" key="2">
    <source>
        <dbReference type="Proteomes" id="UP000034354"/>
    </source>
</evidence>
<comment type="caution">
    <text evidence="1">The sequence shown here is derived from an EMBL/GenBank/DDBJ whole genome shotgun (WGS) entry which is preliminary data.</text>
</comment>
<sequence>EGVDGVSSVMKFFEETVGEFIQIVNLDEVEKIQTFFQYQNKHFKSLRQRGVSYRLLAVVDEPDFSKIPIIPGGEVRLIPADKFPLKGDISVRGNSVFIYSFQEQMMGIVITSADIANTIRQLFNVAWEGSGRSGNLLD</sequence>
<proteinExistence type="predicted"/>